<evidence type="ECO:0000256" key="15">
    <source>
        <dbReference type="ARBA" id="ARBA00023303"/>
    </source>
</evidence>
<keyword evidence="11" id="KW-0406">Ion transport</keyword>
<keyword evidence="13" id="KW-1015">Disulfide bond</keyword>
<evidence type="ECO:0000256" key="7">
    <source>
        <dbReference type="ARBA" id="ARBA00022729"/>
    </source>
</evidence>
<evidence type="ECO:0000256" key="10">
    <source>
        <dbReference type="ARBA" id="ARBA00022989"/>
    </source>
</evidence>
<proteinExistence type="predicted"/>
<dbReference type="InterPro" id="IPR051173">
    <property type="entry name" value="Ca_channel_alpha-2/delta"/>
</dbReference>
<evidence type="ECO:0000256" key="4">
    <source>
        <dbReference type="ARBA" id="ARBA00022673"/>
    </source>
</evidence>
<feature type="non-terminal residue" evidence="17">
    <location>
        <position position="1"/>
    </location>
</feature>
<keyword evidence="2" id="KW-0813">Transport</keyword>
<sequence>TLSIDRVKGWAHKLGFELSQLGKLVTKVEKFKENYKTADITPRDGNALVHEIAKDIKTMMEFKISAIRRIMDVAEMSALSSPDVDPPKSFEFIDAKNNSINLEYSPHFGGDVNLNMSAVHVPTNVYERASNVIRAIKWSEELDRTFINNYEHDPSLSWQYFGSATGFMRQYPATNWYMESVDLFDCRTRSWYIEAATSPKDVLILMDTSGSMTGIRREIAKHVINNILDTLGNNDFVNIITFSNETKEVVSCFDGTLVQANLANVRELKRAISNLNTERIANFSLALTTAFELLETFRNEREGARCNQAIMLITDGVPYNYKDIFEAYNWKDNLNEPLKADMPVRVFTYLIGREVADVREVQWMACANRGYYVHLCTPAEVREEVLKYVPVMARPLVLGRTDHPTIWTPVYADVTDPKMTDWLWEQRENNEQKKRFLLYQRNKKFLNSEEQDRRYVSNQKWRYDQIDQTDELQEYKLMTSVSMPVFDRRDNAKQKSQATLFYDAYNLGVNGYAFIVTNNGFILIHPDLRPVFQGILKPAYNSVDMAEVELMDHDMGPREFDEGIIMLRNNVVNQMNGSATLYTKYHYDDMKRVGRVKRKYDYAGIMDTPFTVVVSLPDHDHAGNYRVHATEEIHRSHAKGTHFILANYLTATKASNNTILLDFNSSESQLLHFLERTRLPGWKWIDMKQRSKPPEHSATTFKFFVTAKPYKAENKNLYFCDRNLLLSLVYDAKVTEWFAQQIPPNPSTKESGKQFKQRFGVVLAFMATHNGLTRWQDFLRVDENMSLPENHFSKLYPRAIDEVWYKRAVEQHYINEDSFVFSVPLEDKGANNSTLVTASRAVFIENAKGKAPAMVVGFQFQHTALQRLFQNITFNCDGNCHKHCGDEIWACYLIDNNGYIIVAEDERDAGKFFGDVRGPIMASLVRDGVFEKIRIFDYQAPWKHLQTALSWMIGQAAWAWARTGILDYENAEAYSYDESAVHSDDHESEEKLPPVTDKDDRLNFDQNVLINRTRPEVCDQEIYLYMRNASFDSYDMDMDCEHRWYMVQSVTYSNMLLVVLNTNCGDTTSPILSVKPEEVIYENNTLVCQKALTGLKRKRPQSCIRSNPRESDIKDQCGLATSAKSNLFLLILLLICALAEKSIFLLG</sequence>
<evidence type="ECO:0000256" key="12">
    <source>
        <dbReference type="ARBA" id="ARBA00023136"/>
    </source>
</evidence>
<dbReference type="GO" id="GO:0005245">
    <property type="term" value="F:voltage-gated calcium channel activity"/>
    <property type="evidence" value="ECO:0007669"/>
    <property type="project" value="TreeGrafter"/>
</dbReference>
<keyword evidence="15" id="KW-0407">Ion channel</keyword>
<dbReference type="Gene3D" id="3.40.50.410">
    <property type="entry name" value="von Willebrand factor, type A domain"/>
    <property type="match status" value="1"/>
</dbReference>
<dbReference type="GO" id="GO:0046872">
    <property type="term" value="F:metal ion binding"/>
    <property type="evidence" value="ECO:0007669"/>
    <property type="project" value="UniProtKB-KW"/>
</dbReference>
<keyword evidence="7" id="KW-0732">Signal</keyword>
<dbReference type="PANTHER" id="PTHR10166:SF63">
    <property type="entry name" value="STRAIGHTJACKET, ISOFORM C"/>
    <property type="match status" value="1"/>
</dbReference>
<evidence type="ECO:0000313" key="18">
    <source>
        <dbReference type="Proteomes" id="UP000075809"/>
    </source>
</evidence>
<keyword evidence="3" id="KW-0109">Calcium transport</keyword>
<evidence type="ECO:0000256" key="1">
    <source>
        <dbReference type="ARBA" id="ARBA00004479"/>
    </source>
</evidence>
<dbReference type="Proteomes" id="UP000075809">
    <property type="component" value="Unassembled WGS sequence"/>
</dbReference>
<evidence type="ECO:0000256" key="11">
    <source>
        <dbReference type="ARBA" id="ARBA00023065"/>
    </source>
</evidence>
<dbReference type="InterPro" id="IPR036465">
    <property type="entry name" value="vWFA_dom_sf"/>
</dbReference>
<keyword evidence="18" id="KW-1185">Reference proteome</keyword>
<evidence type="ECO:0000259" key="16">
    <source>
        <dbReference type="PROSITE" id="PS50234"/>
    </source>
</evidence>
<evidence type="ECO:0000256" key="6">
    <source>
        <dbReference type="ARBA" id="ARBA00022723"/>
    </source>
</evidence>
<protein>
    <submittedName>
        <fullName evidence="17">Voltage-dependent calcium channel subunit alpha-2/delta-3</fullName>
    </submittedName>
</protein>
<dbReference type="SUPFAM" id="SSF53300">
    <property type="entry name" value="vWA-like"/>
    <property type="match status" value="1"/>
</dbReference>
<dbReference type="GO" id="GO:0005891">
    <property type="term" value="C:voltage-gated calcium channel complex"/>
    <property type="evidence" value="ECO:0007669"/>
    <property type="project" value="TreeGrafter"/>
</dbReference>
<dbReference type="Pfam" id="PF08473">
    <property type="entry name" value="VGCC_alpha2"/>
    <property type="match status" value="1"/>
</dbReference>
<name>A0A151X0S3_9HYME</name>
<dbReference type="EMBL" id="KQ982603">
    <property type="protein sequence ID" value="KYQ53949.1"/>
    <property type="molecule type" value="Genomic_DNA"/>
</dbReference>
<reference evidence="17 18" key="1">
    <citation type="submission" date="2015-09" db="EMBL/GenBank/DDBJ databases">
        <title>Trachymyrmex zeteki WGS genome.</title>
        <authorList>
            <person name="Nygaard S."/>
            <person name="Hu H."/>
            <person name="Boomsma J."/>
            <person name="Zhang G."/>
        </authorList>
    </citation>
    <scope>NUCLEOTIDE SEQUENCE [LARGE SCALE GENOMIC DNA]</scope>
    <source>
        <strain evidence="17">Tzet28-1</strain>
        <tissue evidence="17">Whole body</tissue>
    </source>
</reference>
<gene>
    <name evidence="17" type="ORF">ALC60_07104</name>
</gene>
<dbReference type="AlphaFoldDB" id="A0A151X0S3"/>
<keyword evidence="9" id="KW-0851">Voltage-gated channel</keyword>
<evidence type="ECO:0000256" key="13">
    <source>
        <dbReference type="ARBA" id="ARBA00023157"/>
    </source>
</evidence>
<comment type="subcellular location">
    <subcellularLocation>
        <location evidence="1">Membrane</location>
        <topology evidence="1">Single-pass type I membrane protein</topology>
    </subcellularLocation>
</comment>
<feature type="domain" description="VWFA" evidence="16">
    <location>
        <begin position="201"/>
        <end position="396"/>
    </location>
</feature>
<dbReference type="SMART" id="SM00327">
    <property type="entry name" value="VWA"/>
    <property type="match status" value="1"/>
</dbReference>
<evidence type="ECO:0000256" key="5">
    <source>
        <dbReference type="ARBA" id="ARBA00022692"/>
    </source>
</evidence>
<dbReference type="PROSITE" id="PS50234">
    <property type="entry name" value="VWFA"/>
    <property type="match status" value="1"/>
</dbReference>
<dbReference type="PANTHER" id="PTHR10166">
    <property type="entry name" value="VOLTAGE-DEPENDENT CALCIUM CHANNEL SUBUNIT ALPHA-2/DELTA-RELATED"/>
    <property type="match status" value="1"/>
</dbReference>
<evidence type="ECO:0000256" key="2">
    <source>
        <dbReference type="ARBA" id="ARBA00022448"/>
    </source>
</evidence>
<evidence type="ECO:0000256" key="14">
    <source>
        <dbReference type="ARBA" id="ARBA00023180"/>
    </source>
</evidence>
<keyword evidence="14" id="KW-0325">Glycoprotein</keyword>
<dbReference type="InterPro" id="IPR013608">
    <property type="entry name" value="VWA_N"/>
</dbReference>
<dbReference type="FunFam" id="3.40.50.410:FF:000095">
    <property type="entry name" value="Dihydropyridine-sensitive l-type calcium channel"/>
    <property type="match status" value="1"/>
</dbReference>
<evidence type="ECO:0000256" key="8">
    <source>
        <dbReference type="ARBA" id="ARBA00022837"/>
    </source>
</evidence>
<dbReference type="CDD" id="cd01463">
    <property type="entry name" value="vWA_VGCC_like"/>
    <property type="match status" value="1"/>
</dbReference>
<keyword evidence="4" id="KW-0107">Calcium channel</keyword>
<evidence type="ECO:0000256" key="9">
    <source>
        <dbReference type="ARBA" id="ARBA00022882"/>
    </source>
</evidence>
<dbReference type="Gene3D" id="3.30.450.20">
    <property type="entry name" value="PAS domain"/>
    <property type="match status" value="1"/>
</dbReference>
<organism evidence="17 18">
    <name type="scientific">Mycetomoellerius zeteki</name>
    <dbReference type="NCBI Taxonomy" id="64791"/>
    <lineage>
        <taxon>Eukaryota</taxon>
        <taxon>Metazoa</taxon>
        <taxon>Ecdysozoa</taxon>
        <taxon>Arthropoda</taxon>
        <taxon>Hexapoda</taxon>
        <taxon>Insecta</taxon>
        <taxon>Pterygota</taxon>
        <taxon>Neoptera</taxon>
        <taxon>Endopterygota</taxon>
        <taxon>Hymenoptera</taxon>
        <taxon>Apocrita</taxon>
        <taxon>Aculeata</taxon>
        <taxon>Formicoidea</taxon>
        <taxon>Formicidae</taxon>
        <taxon>Myrmicinae</taxon>
        <taxon>Mycetomoellerius</taxon>
    </lineage>
</organism>
<accession>A0A151X0S3</accession>
<dbReference type="InterPro" id="IPR002035">
    <property type="entry name" value="VWF_A"/>
</dbReference>
<keyword evidence="6" id="KW-0479">Metal-binding</keyword>
<dbReference type="Pfam" id="PF08399">
    <property type="entry name" value="VWA_N"/>
    <property type="match status" value="1"/>
</dbReference>
<dbReference type="InterPro" id="IPR013680">
    <property type="entry name" value="VDCC_a2/dsu"/>
</dbReference>
<evidence type="ECO:0000256" key="3">
    <source>
        <dbReference type="ARBA" id="ARBA00022568"/>
    </source>
</evidence>
<evidence type="ECO:0000313" key="17">
    <source>
        <dbReference type="EMBL" id="KYQ53949.1"/>
    </source>
</evidence>
<keyword evidence="5" id="KW-0812">Transmembrane</keyword>
<dbReference type="CDD" id="cd18774">
    <property type="entry name" value="PDC2_HK_sensor"/>
    <property type="match status" value="1"/>
</dbReference>
<dbReference type="STRING" id="64791.A0A151X0S3"/>
<keyword evidence="12" id="KW-0472">Membrane</keyword>
<dbReference type="Pfam" id="PF00092">
    <property type="entry name" value="VWA"/>
    <property type="match status" value="1"/>
</dbReference>
<keyword evidence="8" id="KW-0106">Calcium</keyword>
<keyword evidence="10" id="KW-1133">Transmembrane helix</keyword>